<evidence type="ECO:0000256" key="2">
    <source>
        <dbReference type="SAM" id="Phobius"/>
    </source>
</evidence>
<evidence type="ECO:0000313" key="4">
    <source>
        <dbReference type="Proteomes" id="UP000199504"/>
    </source>
</evidence>
<dbReference type="EMBL" id="FMCX01000003">
    <property type="protein sequence ID" value="SCF17408.1"/>
    <property type="molecule type" value="Genomic_DNA"/>
</dbReference>
<dbReference type="Proteomes" id="UP000199504">
    <property type="component" value="Unassembled WGS sequence"/>
</dbReference>
<accession>A0A1C4Y9L2</accession>
<dbReference type="OrthoDB" id="3403968at2"/>
<feature type="transmembrane region" description="Helical" evidence="2">
    <location>
        <begin position="43"/>
        <end position="65"/>
    </location>
</feature>
<dbReference type="STRING" id="262898.GA0070564_103651"/>
<organism evidence="3 4">
    <name type="scientific">Micromonospora mirobrigensis</name>
    <dbReference type="NCBI Taxonomy" id="262898"/>
    <lineage>
        <taxon>Bacteria</taxon>
        <taxon>Bacillati</taxon>
        <taxon>Actinomycetota</taxon>
        <taxon>Actinomycetes</taxon>
        <taxon>Micromonosporales</taxon>
        <taxon>Micromonosporaceae</taxon>
        <taxon>Micromonospora</taxon>
    </lineage>
</organism>
<feature type="compositionally biased region" description="Low complexity" evidence="1">
    <location>
        <begin position="84"/>
        <end position="125"/>
    </location>
</feature>
<keyword evidence="2" id="KW-1133">Transmembrane helix</keyword>
<feature type="region of interest" description="Disordered" evidence="1">
    <location>
        <begin position="64"/>
        <end position="126"/>
    </location>
</feature>
<protein>
    <submittedName>
        <fullName evidence="3">Uncharacterized protein</fullName>
    </submittedName>
</protein>
<keyword evidence="2" id="KW-0812">Transmembrane</keyword>
<evidence type="ECO:0000256" key="1">
    <source>
        <dbReference type="SAM" id="MobiDB-lite"/>
    </source>
</evidence>
<evidence type="ECO:0000313" key="3">
    <source>
        <dbReference type="EMBL" id="SCF17408.1"/>
    </source>
</evidence>
<reference evidence="4" key="1">
    <citation type="submission" date="2016-06" db="EMBL/GenBank/DDBJ databases">
        <authorList>
            <person name="Varghese N."/>
            <person name="Submissions Spin"/>
        </authorList>
    </citation>
    <scope>NUCLEOTIDE SEQUENCE [LARGE SCALE GENOMIC DNA]</scope>
    <source>
        <strain evidence="4">DSM 44830</strain>
    </source>
</reference>
<dbReference type="RefSeq" id="WP_091608962.1">
    <property type="nucleotide sequence ID" value="NZ_FMCX01000003.1"/>
</dbReference>
<keyword evidence="2" id="KW-0472">Membrane</keyword>
<name>A0A1C4Y9L2_9ACTN</name>
<sequence length="414" mass="43367">MIEPEDLIVGAELAAYREAVVPAVRPAGPGAVRATVRRRRRRTAVVTAAAVVLAVAVPVAGRAALDRDPGPPVPGPARSVEPAPSVTPSGNPSSVPTPSTPATATATPTGSPEPAGSASSSPAAPDGRISKAQLLAVDVELPAWSSEECQADGRVRLRTSDKEVGEPALVSLTHGDVDGDGAEETVALLGCRYGEAVGKQVVVFDRDASRRIVTLGRVVRTGEGQRNLLEYQVTSAGSVRVRVADIQPCCDTPTYLVRDQWRTYRWSGGKFTQTGGPVAFGPDNRRTDLTLTADDLVLGTSDADGKRTGSLTVTVINKGPGDVPQLGFPELGQIGQPSGGEFDRCRTLPDGPVGYFCLLPGLRAGERRSLTFTFLVGPDVAEFSPVGVGHWDAQDRSWSDLVPVDNKVQVRTGG</sequence>
<proteinExistence type="predicted"/>
<keyword evidence="4" id="KW-1185">Reference proteome</keyword>
<dbReference type="AlphaFoldDB" id="A0A1C4Y9L2"/>
<gene>
    <name evidence="3" type="ORF">GA0070564_103651</name>
</gene>